<dbReference type="PIRSF" id="PIRSF037595">
    <property type="entry name" value="Toll-like_receptor"/>
    <property type="match status" value="1"/>
</dbReference>
<comment type="similarity">
    <text evidence="2">Belongs to the Toll-like receptor family.</text>
</comment>
<dbReference type="InterPro" id="IPR003591">
    <property type="entry name" value="Leu-rich_rpt_typical-subtyp"/>
</dbReference>
<proteinExistence type="evidence at transcript level"/>
<keyword evidence="5 14" id="KW-0812">Transmembrane</keyword>
<evidence type="ECO:0000259" key="16">
    <source>
        <dbReference type="PROSITE" id="PS50104"/>
    </source>
</evidence>
<organism evidence="17">
    <name type="scientific">Plecoglossus altivelis altivelis</name>
    <dbReference type="NCBI Taxonomy" id="281464"/>
    <lineage>
        <taxon>Eukaryota</taxon>
        <taxon>Metazoa</taxon>
        <taxon>Chordata</taxon>
        <taxon>Craniata</taxon>
        <taxon>Vertebrata</taxon>
        <taxon>Euteleostomi</taxon>
        <taxon>Actinopterygii</taxon>
        <taxon>Neopterygii</taxon>
        <taxon>Teleostei</taxon>
        <taxon>Stomiati</taxon>
        <taxon>Osmeriformes</taxon>
        <taxon>Plecoglossus</taxon>
    </lineage>
</organism>
<keyword evidence="9 14" id="KW-1133">Transmembrane helix</keyword>
<dbReference type="FunFam" id="3.80.10.10:FF:000306">
    <property type="entry name" value="Toll-like receptor 5"/>
    <property type="match status" value="1"/>
</dbReference>
<dbReference type="PANTHER" id="PTHR24365">
    <property type="entry name" value="TOLL-LIKE RECEPTOR"/>
    <property type="match status" value="1"/>
</dbReference>
<reference evidence="17" key="1">
    <citation type="submission" date="2009-08" db="EMBL/GenBank/DDBJ databases">
        <title>Molecular cloning and characterization analysis of TLR5, MyD88 and TRAF6 cDNA and its gene in ayu, Plecoglossus altivelis altivelis.</title>
        <authorList>
            <person name="Suzuki K."/>
            <person name="Izumi S."/>
            <person name="Tanaka H."/>
            <person name="Katagiri T."/>
        </authorList>
    </citation>
    <scope>NUCLEOTIDE SEQUENCE</scope>
</reference>
<dbReference type="PROSITE" id="PS50104">
    <property type="entry name" value="TIR"/>
    <property type="match status" value="1"/>
</dbReference>
<sequence length="893" mass="101893">MATKRRNVALLAVLVYLDAAISKECFLQVSLSETKAHCSGCLLREVPKLLPPSTTHLDISSNYILEVNATSFSGLWKLLELNLAWQQGEGLTIRSNTFLYLRDLRRLYLGNSLRLHLEPFAFVGLSNLRLLSMFKCGLNESVLEDRYLSPLVSLEILDLFANNVQRIRPAPFFANMMELKELNLTLNRMGRICETDLVHFKNKHFRLLDLKSVYLKDMNEEGFDWEVCGNPFRSMSFDTLDLSVNGFDINMLTRFFKAIEGSKISHLVVKHGVGKGFSYNNFRDPDKRTYEGLRSSEIKTLDLSNGHIFALQEEVFRPFGSAEEINLSYNTINQINAGAFRGLERLATLNLSRNLLGEIHRHTFENLHSLSVLDLSYNNIGAFEHNALNGLLNLQGLDLRGNSIRIIPTLSPLPKLLILRLDDNKIVPQSLPGIISLASNSLILNVQNNRLTNLEDVYTLLSNLQHLQMLQYGSNFIMWCTLNGNISIPVSNSLKVLDLERSSLQTIWAQGKCLDLFNNLSQLDILTLNHNSLQSLPQGIFKGLNSVTFIDLSFNLLTYLQPDIFPKSLVRVDLSYNVLAHPDPLALRSLRFINLAGNLFYCDCNLVGFLTFLNTTNATFLSPTEELRCEFPSQFHGTRLQELNTEGCEADDEAQVRALKLSLFIVCTVFLVIIIAGAIAFAHLRGYLFNLYKRVKGRILQGPPQEPATDPDADAPYDAFLCFSNHDYQWVETALLKRLDAQFSDDNVLRCCFEARDFLPGENHLSNIRDAVFASRMTVCVVSREFLRDGWCLEAFSLAQGRMLEELRNMLIVVVAGKVPHYRLMRQQSIRTFIQKREYLRWPEDEQDLEWFYDRLISQILKNRKEAKERPDADRNNTVDVELENVEVLEMCE</sequence>
<comment type="subcellular location">
    <subcellularLocation>
        <location evidence="1">Membrane</location>
        <topology evidence="1">Single-pass type I membrane protein</topology>
    </subcellularLocation>
</comment>
<dbReference type="InterPro" id="IPR035897">
    <property type="entry name" value="Toll_tir_struct_dom_sf"/>
</dbReference>
<keyword evidence="10 14" id="KW-0472">Membrane</keyword>
<feature type="transmembrane region" description="Helical" evidence="14">
    <location>
        <begin position="661"/>
        <end position="684"/>
    </location>
</feature>
<evidence type="ECO:0000256" key="6">
    <source>
        <dbReference type="ARBA" id="ARBA00022729"/>
    </source>
</evidence>
<evidence type="ECO:0000256" key="4">
    <source>
        <dbReference type="ARBA" id="ARBA00022614"/>
    </source>
</evidence>
<dbReference type="SMART" id="SM00082">
    <property type="entry name" value="LRRCT"/>
    <property type="match status" value="1"/>
</dbReference>
<dbReference type="InterPro" id="IPR000483">
    <property type="entry name" value="Cys-rich_flank_reg_C"/>
</dbReference>
<evidence type="ECO:0000256" key="11">
    <source>
        <dbReference type="ARBA" id="ARBA00023170"/>
    </source>
</evidence>
<dbReference type="SMART" id="SM00369">
    <property type="entry name" value="LRR_TYP"/>
    <property type="match status" value="8"/>
</dbReference>
<dbReference type="Pfam" id="PF01582">
    <property type="entry name" value="TIR"/>
    <property type="match status" value="1"/>
</dbReference>
<evidence type="ECO:0000256" key="13">
    <source>
        <dbReference type="ARBA" id="ARBA00023198"/>
    </source>
</evidence>
<protein>
    <submittedName>
        <fullName evidence="17">Toll-like receptor 5 membrane form</fullName>
    </submittedName>
</protein>
<dbReference type="PANTHER" id="PTHR24365:SF525">
    <property type="entry name" value="TOLL-LIKE RECEPTOR 5"/>
    <property type="match status" value="1"/>
</dbReference>
<evidence type="ECO:0000256" key="7">
    <source>
        <dbReference type="ARBA" id="ARBA00022737"/>
    </source>
</evidence>
<keyword evidence="8" id="KW-0391">Immunity</keyword>
<dbReference type="SUPFAM" id="SSF52200">
    <property type="entry name" value="Toll/Interleukin receptor TIR domain"/>
    <property type="match status" value="1"/>
</dbReference>
<feature type="signal peptide" evidence="15">
    <location>
        <begin position="1"/>
        <end position="22"/>
    </location>
</feature>
<dbReference type="EMBL" id="AB516396">
    <property type="protein sequence ID" value="BAI68383.1"/>
    <property type="molecule type" value="mRNA"/>
</dbReference>
<dbReference type="InterPro" id="IPR000157">
    <property type="entry name" value="TIR_dom"/>
</dbReference>
<dbReference type="EMBL" id="AB516397">
    <property type="protein sequence ID" value="BAI68384.1"/>
    <property type="molecule type" value="Genomic_DNA"/>
</dbReference>
<dbReference type="InterPro" id="IPR001611">
    <property type="entry name" value="Leu-rich_rpt"/>
</dbReference>
<keyword evidence="13" id="KW-0395">Inflammatory response</keyword>
<dbReference type="FunFam" id="3.40.50.10140:FF:000001">
    <property type="entry name" value="Toll-like receptor 2"/>
    <property type="match status" value="1"/>
</dbReference>
<keyword evidence="6 15" id="KW-0732">Signal</keyword>
<evidence type="ECO:0000256" key="15">
    <source>
        <dbReference type="SAM" id="SignalP"/>
    </source>
</evidence>
<evidence type="ECO:0000256" key="14">
    <source>
        <dbReference type="SAM" id="Phobius"/>
    </source>
</evidence>
<feature type="chain" id="PRO_5007650930" evidence="15">
    <location>
        <begin position="23"/>
        <end position="893"/>
    </location>
</feature>
<dbReference type="PROSITE" id="PS51450">
    <property type="entry name" value="LRR"/>
    <property type="match status" value="1"/>
</dbReference>
<dbReference type="GO" id="GO:0004888">
    <property type="term" value="F:transmembrane signaling receptor activity"/>
    <property type="evidence" value="ECO:0007669"/>
    <property type="project" value="InterPro"/>
</dbReference>
<dbReference type="GO" id="GO:0002224">
    <property type="term" value="P:toll-like receptor signaling pathway"/>
    <property type="evidence" value="ECO:0007669"/>
    <property type="project" value="InterPro"/>
</dbReference>
<keyword evidence="11 17" id="KW-0675">Receptor</keyword>
<name>D2Z007_PLEAT</name>
<feature type="domain" description="TIR" evidence="16">
    <location>
        <begin position="715"/>
        <end position="860"/>
    </location>
</feature>
<dbReference type="GO" id="GO:0005886">
    <property type="term" value="C:plasma membrane"/>
    <property type="evidence" value="ECO:0007669"/>
    <property type="project" value="TreeGrafter"/>
</dbReference>
<dbReference type="GO" id="GO:0045087">
    <property type="term" value="P:innate immune response"/>
    <property type="evidence" value="ECO:0007669"/>
    <property type="project" value="UniProtKB-KW"/>
</dbReference>
<dbReference type="Gene3D" id="3.80.10.10">
    <property type="entry name" value="Ribonuclease Inhibitor"/>
    <property type="match status" value="3"/>
</dbReference>
<keyword evidence="3" id="KW-0399">Innate immunity</keyword>
<keyword evidence="4" id="KW-0433">Leucine-rich repeat</keyword>
<accession>D2Z007</accession>
<evidence type="ECO:0000256" key="12">
    <source>
        <dbReference type="ARBA" id="ARBA00023180"/>
    </source>
</evidence>
<evidence type="ECO:0000256" key="10">
    <source>
        <dbReference type="ARBA" id="ARBA00023136"/>
    </source>
</evidence>
<keyword evidence="7" id="KW-0677">Repeat</keyword>
<keyword evidence="12" id="KW-0325">Glycoprotein</keyword>
<evidence type="ECO:0000256" key="3">
    <source>
        <dbReference type="ARBA" id="ARBA00022588"/>
    </source>
</evidence>
<evidence type="ECO:0000256" key="1">
    <source>
        <dbReference type="ARBA" id="ARBA00004479"/>
    </source>
</evidence>
<evidence type="ECO:0000313" key="17">
    <source>
        <dbReference type="EMBL" id="BAI68383.1"/>
    </source>
</evidence>
<evidence type="ECO:0000256" key="8">
    <source>
        <dbReference type="ARBA" id="ARBA00022859"/>
    </source>
</evidence>
<dbReference type="Pfam" id="PF13855">
    <property type="entry name" value="LRR_8"/>
    <property type="match status" value="2"/>
</dbReference>
<gene>
    <name evidence="17" type="primary">TLR5M</name>
</gene>
<dbReference type="SMR" id="D2Z007"/>
<dbReference type="InterPro" id="IPR032675">
    <property type="entry name" value="LRR_dom_sf"/>
</dbReference>
<dbReference type="Gene3D" id="3.40.50.10140">
    <property type="entry name" value="Toll/interleukin-1 receptor homology (TIR) domain"/>
    <property type="match status" value="1"/>
</dbReference>
<dbReference type="InterPro" id="IPR017241">
    <property type="entry name" value="Toll-like_receptor"/>
</dbReference>
<evidence type="ECO:0000256" key="2">
    <source>
        <dbReference type="ARBA" id="ARBA00009634"/>
    </source>
</evidence>
<evidence type="ECO:0000256" key="5">
    <source>
        <dbReference type="ARBA" id="ARBA00022692"/>
    </source>
</evidence>
<dbReference type="SUPFAM" id="SSF52058">
    <property type="entry name" value="L domain-like"/>
    <property type="match status" value="2"/>
</dbReference>
<evidence type="ECO:0000256" key="9">
    <source>
        <dbReference type="ARBA" id="ARBA00022989"/>
    </source>
</evidence>
<dbReference type="AlphaFoldDB" id="D2Z007"/>
<dbReference type="SMART" id="SM00255">
    <property type="entry name" value="TIR"/>
    <property type="match status" value="1"/>
</dbReference>
<dbReference type="GO" id="GO:0006954">
    <property type="term" value="P:inflammatory response"/>
    <property type="evidence" value="ECO:0007669"/>
    <property type="project" value="UniProtKB-KW"/>
</dbReference>